<dbReference type="EMBL" id="KZ502156">
    <property type="protein sequence ID" value="PKU82772.1"/>
    <property type="molecule type" value="Genomic_DNA"/>
</dbReference>
<dbReference type="Proteomes" id="UP000233837">
    <property type="component" value="Unassembled WGS sequence"/>
</dbReference>
<keyword evidence="2" id="KW-1185">Reference proteome</keyword>
<organism evidence="1 2">
    <name type="scientific">Dendrobium catenatum</name>
    <dbReference type="NCBI Taxonomy" id="906689"/>
    <lineage>
        <taxon>Eukaryota</taxon>
        <taxon>Viridiplantae</taxon>
        <taxon>Streptophyta</taxon>
        <taxon>Embryophyta</taxon>
        <taxon>Tracheophyta</taxon>
        <taxon>Spermatophyta</taxon>
        <taxon>Magnoliopsida</taxon>
        <taxon>Liliopsida</taxon>
        <taxon>Asparagales</taxon>
        <taxon>Orchidaceae</taxon>
        <taxon>Epidendroideae</taxon>
        <taxon>Malaxideae</taxon>
        <taxon>Dendrobiinae</taxon>
        <taxon>Dendrobium</taxon>
    </lineage>
</organism>
<sequence>MYTPSRREEIFEQIRTKLPGVPKPLLSPIFKKKIVLVSTNTENNESATPKILKGVLYKLVVVDSKVQRDPSPVIEKGGSQYQD</sequence>
<evidence type="ECO:0000313" key="2">
    <source>
        <dbReference type="Proteomes" id="UP000233837"/>
    </source>
</evidence>
<reference evidence="1 2" key="1">
    <citation type="journal article" date="2016" name="Sci. Rep.">
        <title>The Dendrobium catenatum Lindl. genome sequence provides insights into polysaccharide synthase, floral development and adaptive evolution.</title>
        <authorList>
            <person name="Zhang G.Q."/>
            <person name="Xu Q."/>
            <person name="Bian C."/>
            <person name="Tsai W.C."/>
            <person name="Yeh C.M."/>
            <person name="Liu K.W."/>
            <person name="Yoshida K."/>
            <person name="Zhang L.S."/>
            <person name="Chang S.B."/>
            <person name="Chen F."/>
            <person name="Shi Y."/>
            <person name="Su Y.Y."/>
            <person name="Zhang Y.Q."/>
            <person name="Chen L.J."/>
            <person name="Yin Y."/>
            <person name="Lin M."/>
            <person name="Huang H."/>
            <person name="Deng H."/>
            <person name="Wang Z.W."/>
            <person name="Zhu S.L."/>
            <person name="Zhao X."/>
            <person name="Deng C."/>
            <person name="Niu S.C."/>
            <person name="Huang J."/>
            <person name="Wang M."/>
            <person name="Liu G.H."/>
            <person name="Yang H.J."/>
            <person name="Xiao X.J."/>
            <person name="Hsiao Y.Y."/>
            <person name="Wu W.L."/>
            <person name="Chen Y.Y."/>
            <person name="Mitsuda N."/>
            <person name="Ohme-Takagi M."/>
            <person name="Luo Y.B."/>
            <person name="Van de Peer Y."/>
            <person name="Liu Z.J."/>
        </authorList>
    </citation>
    <scope>NUCLEOTIDE SEQUENCE [LARGE SCALE GENOMIC DNA]</scope>
    <source>
        <tissue evidence="1">The whole plant</tissue>
    </source>
</reference>
<reference evidence="1 2" key="2">
    <citation type="journal article" date="2017" name="Nature">
        <title>The Apostasia genome and the evolution of orchids.</title>
        <authorList>
            <person name="Zhang G.Q."/>
            <person name="Liu K.W."/>
            <person name="Li Z."/>
            <person name="Lohaus R."/>
            <person name="Hsiao Y.Y."/>
            <person name="Niu S.C."/>
            <person name="Wang J.Y."/>
            <person name="Lin Y.C."/>
            <person name="Xu Q."/>
            <person name="Chen L.J."/>
            <person name="Yoshida K."/>
            <person name="Fujiwara S."/>
            <person name="Wang Z.W."/>
            <person name="Zhang Y.Q."/>
            <person name="Mitsuda N."/>
            <person name="Wang M."/>
            <person name="Liu G.H."/>
            <person name="Pecoraro L."/>
            <person name="Huang H.X."/>
            <person name="Xiao X.J."/>
            <person name="Lin M."/>
            <person name="Wu X.Y."/>
            <person name="Wu W.L."/>
            <person name="Chen Y.Y."/>
            <person name="Chang S.B."/>
            <person name="Sakamoto S."/>
            <person name="Ohme-Takagi M."/>
            <person name="Yagi M."/>
            <person name="Zeng S.J."/>
            <person name="Shen C.Y."/>
            <person name="Yeh C.M."/>
            <person name="Luo Y.B."/>
            <person name="Tsai W.C."/>
            <person name="Van de Peer Y."/>
            <person name="Liu Z.J."/>
        </authorList>
    </citation>
    <scope>NUCLEOTIDE SEQUENCE [LARGE SCALE GENOMIC DNA]</scope>
    <source>
        <tissue evidence="1">The whole plant</tissue>
    </source>
</reference>
<accession>A0A2I0X4E1</accession>
<gene>
    <name evidence="1" type="ORF">MA16_Dca027637</name>
</gene>
<protein>
    <submittedName>
        <fullName evidence="1">Uncharacterized protein</fullName>
    </submittedName>
</protein>
<evidence type="ECO:0000313" key="1">
    <source>
        <dbReference type="EMBL" id="PKU82772.1"/>
    </source>
</evidence>
<name>A0A2I0X4E1_9ASPA</name>
<proteinExistence type="predicted"/>
<dbReference type="AlphaFoldDB" id="A0A2I0X4E1"/>